<proteinExistence type="predicted"/>
<evidence type="ECO:0000313" key="2">
    <source>
        <dbReference type="EMBL" id="QNN89415.1"/>
    </source>
</evidence>
<accession>A0A7G9U8I4</accession>
<dbReference type="Pfam" id="PF05883">
    <property type="entry name" value="Baculo_RING"/>
    <property type="match status" value="1"/>
</dbReference>
<dbReference type="InterPro" id="IPR009855">
    <property type="entry name" value="Baculo_LEF-10"/>
</dbReference>
<feature type="compositionally biased region" description="Low complexity" evidence="1">
    <location>
        <begin position="202"/>
        <end position="217"/>
    </location>
</feature>
<name>A0A7G9U8I4_9ABAC</name>
<feature type="region of interest" description="Disordered" evidence="1">
    <location>
        <begin position="196"/>
        <end position="217"/>
    </location>
</feature>
<dbReference type="InterPro" id="IPR008573">
    <property type="entry name" value="Baculovirus_U-box/Ring-like"/>
</dbReference>
<dbReference type="Pfam" id="PF07206">
    <property type="entry name" value="Baculo_LEF-10"/>
    <property type="match status" value="1"/>
</dbReference>
<dbReference type="EMBL" id="MN750550">
    <property type="protein sequence ID" value="QNN89415.1"/>
    <property type="molecule type" value="Genomic_DNA"/>
</dbReference>
<sequence>MLYTVHLKDRQYYLYKLFKDIWPSCTTECRICFETLGVEGGVVGVPDNGLLNLDKMFHAECIERWRRERNRDPFNRAIKYYFTFPPPTLHECKALLELTRGFIGDDDMDGVYKAVHVRVTTEDALDVELNFARFLNMAHALSAADVDLIACVLNDNLFLVGNSYVMCNVFDQEAGQVESVCLGEIGAAQAHTTDQDAVLDASSTSDVPSSTSSQRVP</sequence>
<protein>
    <submittedName>
        <fullName evidence="2">ORF98</fullName>
    </submittedName>
</protein>
<organism evidence="2">
    <name type="scientific">Spilarctia obliqua nucleopolyhedrovirus</name>
    <dbReference type="NCBI Taxonomy" id="1638618"/>
    <lineage>
        <taxon>Viruses</taxon>
        <taxon>Viruses incertae sedis</taxon>
        <taxon>Naldaviricetes</taxon>
        <taxon>Lefavirales</taxon>
        <taxon>Baculoviridae</taxon>
        <taxon>Alphabaculovirus</taxon>
    </lineage>
</organism>
<evidence type="ECO:0000256" key="1">
    <source>
        <dbReference type="SAM" id="MobiDB-lite"/>
    </source>
</evidence>
<reference evidence="2" key="1">
    <citation type="submission" date="2019-11" db="EMBL/GenBank/DDBJ databases">
        <title>Studies on the baculoviruses infecting the caterpillars, Spilarctia obliqua Walker (Erebidae) and Pieris brassicae Linn. (Pieridae) (Insecta: Lepidoptera).</title>
        <authorList>
            <person name="Paul S."/>
            <person name="Arumugaperumal A."/>
            <person name="Sathiya Balasingh Thangapandi E.J.J."/>
            <person name="Sarjubala Devi H."/>
            <person name="Johnson T."/>
            <person name="Maisnam S."/>
            <person name="Krishnavel S."/>
            <person name="Soman Syamala S."/>
            <person name="Ramamoorthy S."/>
            <person name="Karthikeyan R."/>
            <person name="Subburaman C."/>
            <person name="Jeyaprakash R."/>
            <person name="Azhaguchamy M."/>
            <person name="Ramaiyer V."/>
            <person name="Sivasubramaniam S."/>
        </authorList>
    </citation>
    <scope>NUCLEOTIDE SEQUENCE</scope>
    <source>
        <strain evidence="2">Manipur</strain>
    </source>
</reference>